<keyword evidence="2" id="KW-1185">Reference proteome</keyword>
<dbReference type="AlphaFoldDB" id="A0A176S4V5"/>
<dbReference type="Proteomes" id="UP000076962">
    <property type="component" value="Unassembled WGS sequence"/>
</dbReference>
<evidence type="ECO:0000313" key="1">
    <source>
        <dbReference type="EMBL" id="OAD23035.1"/>
    </source>
</evidence>
<dbReference type="InterPro" id="IPR013783">
    <property type="entry name" value="Ig-like_fold"/>
</dbReference>
<reference evidence="1 2" key="1">
    <citation type="submission" date="2016-05" db="EMBL/GenBank/DDBJ databases">
        <title>Single-cell genome of chain-forming Candidatus Thiomargarita nelsonii and comparison to other large sulfur-oxidizing bacteria.</title>
        <authorList>
            <person name="Winkel M."/>
            <person name="Salman V."/>
            <person name="Woyke T."/>
            <person name="Schulz-Vogt H."/>
            <person name="Richter M."/>
            <person name="Flood B."/>
            <person name="Bailey J."/>
            <person name="Amann R."/>
            <person name="Mussmann M."/>
        </authorList>
    </citation>
    <scope>NUCLEOTIDE SEQUENCE [LARGE SCALE GENOMIC DNA]</scope>
    <source>
        <strain evidence="1 2">THI036</strain>
    </source>
</reference>
<proteinExistence type="predicted"/>
<protein>
    <submittedName>
        <fullName evidence="1">Uncharacterized protein</fullName>
    </submittedName>
</protein>
<gene>
    <name evidence="1" type="ORF">THIOM_001139</name>
</gene>
<evidence type="ECO:0000313" key="2">
    <source>
        <dbReference type="Proteomes" id="UP000076962"/>
    </source>
</evidence>
<dbReference type="Gene3D" id="2.60.40.10">
    <property type="entry name" value="Immunoglobulins"/>
    <property type="match status" value="1"/>
</dbReference>
<name>A0A176S4V5_9GAMM</name>
<accession>A0A176S4V5</accession>
<organism evidence="1 2">
    <name type="scientific">Candidatus Thiomargarita nelsonii</name>
    <dbReference type="NCBI Taxonomy" id="1003181"/>
    <lineage>
        <taxon>Bacteria</taxon>
        <taxon>Pseudomonadati</taxon>
        <taxon>Pseudomonadota</taxon>
        <taxon>Gammaproteobacteria</taxon>
        <taxon>Thiotrichales</taxon>
        <taxon>Thiotrichaceae</taxon>
        <taxon>Thiomargarita</taxon>
    </lineage>
</organism>
<sequence length="251" mass="29413">MPKMVFAGDHDDHNDHLDYNDYCNWEHTDDGAYMHCDNTYHFDHNDHTDHNDTPTLVELIYFRAIAAVNSVILEWKTAMEIDNAGFHIWRSEEKDGEYVRITNSLLMAKGDDSTYTFIDKDVRDGVAYYYKLEDIDIFDVSTFRYPVLSSPDKVLIIRPVQNAVFTPDTPPIFEWRKGRYSEFKFQYSDDNGRTIHEIPTNGWMEDTSFTPPAAAWEEFASMRKEQMVLWYVVGRNEQAQAFSEVRSLTIE</sequence>
<comment type="caution">
    <text evidence="1">The sequence shown here is derived from an EMBL/GenBank/DDBJ whole genome shotgun (WGS) entry which is preliminary data.</text>
</comment>
<dbReference type="EMBL" id="LUTY01000592">
    <property type="protein sequence ID" value="OAD23035.1"/>
    <property type="molecule type" value="Genomic_DNA"/>
</dbReference>